<dbReference type="Gene3D" id="3.30.60.190">
    <property type="match status" value="1"/>
</dbReference>
<evidence type="ECO:0000256" key="3">
    <source>
        <dbReference type="ARBA" id="ARBA00022771"/>
    </source>
</evidence>
<proteinExistence type="inferred from homology"/>
<dbReference type="PANTHER" id="PTHR13483">
    <property type="entry name" value="BOX C_D SNORNA PROTEIN 1-RELATED"/>
    <property type="match status" value="1"/>
</dbReference>
<keyword evidence="1" id="KW-0597">Phosphoprotein</keyword>
<feature type="domain" description="HIT-type" evidence="9">
    <location>
        <begin position="35"/>
        <end position="69"/>
    </location>
</feature>
<feature type="compositionally biased region" description="Polar residues" evidence="8">
    <location>
        <begin position="7"/>
        <end position="21"/>
    </location>
</feature>
<evidence type="ECO:0000256" key="7">
    <source>
        <dbReference type="PROSITE-ProRule" id="PRU00453"/>
    </source>
</evidence>
<dbReference type="GO" id="GO:0008270">
    <property type="term" value="F:zinc ion binding"/>
    <property type="evidence" value="ECO:0007669"/>
    <property type="project" value="UniProtKB-UniRule"/>
</dbReference>
<evidence type="ECO:0000256" key="6">
    <source>
        <dbReference type="ARBA" id="ARBA00049654"/>
    </source>
</evidence>
<accession>A0A9P0GE13</accession>
<dbReference type="GO" id="GO:0000492">
    <property type="term" value="P:box C/D snoRNP assembly"/>
    <property type="evidence" value="ECO:0007669"/>
    <property type="project" value="TreeGrafter"/>
</dbReference>
<feature type="region of interest" description="Disordered" evidence="8">
    <location>
        <begin position="1"/>
        <end position="21"/>
    </location>
</feature>
<name>A0A9P0GE13_9CUCU</name>
<dbReference type="GO" id="GO:0005634">
    <property type="term" value="C:nucleus"/>
    <property type="evidence" value="ECO:0007669"/>
    <property type="project" value="TreeGrafter"/>
</dbReference>
<dbReference type="InterPro" id="IPR057721">
    <property type="entry name" value="BCD1_alpha/beta"/>
</dbReference>
<evidence type="ECO:0000313" key="10">
    <source>
        <dbReference type="EMBL" id="CAH1106027.1"/>
    </source>
</evidence>
<dbReference type="OrthoDB" id="272357at2759"/>
<dbReference type="CDD" id="cd23023">
    <property type="entry name" value="zf-HIT_BCD1"/>
    <property type="match status" value="1"/>
</dbReference>
<keyword evidence="3 7" id="KW-0863">Zinc-finger</keyword>
<dbReference type="Pfam" id="PF04438">
    <property type="entry name" value="zf-HIT"/>
    <property type="match status" value="1"/>
</dbReference>
<evidence type="ECO:0000256" key="2">
    <source>
        <dbReference type="ARBA" id="ARBA00022723"/>
    </source>
</evidence>
<evidence type="ECO:0000256" key="1">
    <source>
        <dbReference type="ARBA" id="ARBA00022553"/>
    </source>
</evidence>
<dbReference type="GO" id="GO:0070761">
    <property type="term" value="C:pre-snoRNP complex"/>
    <property type="evidence" value="ECO:0007669"/>
    <property type="project" value="TreeGrafter"/>
</dbReference>
<dbReference type="InterPro" id="IPR007529">
    <property type="entry name" value="Znf_HIT"/>
</dbReference>
<evidence type="ECO:0000313" key="11">
    <source>
        <dbReference type="Proteomes" id="UP001153636"/>
    </source>
</evidence>
<keyword evidence="11" id="KW-1185">Reference proteome</keyword>
<reference evidence="10" key="1">
    <citation type="submission" date="2022-01" db="EMBL/GenBank/DDBJ databases">
        <authorList>
            <person name="King R."/>
        </authorList>
    </citation>
    <scope>NUCLEOTIDE SEQUENCE</scope>
</reference>
<evidence type="ECO:0000256" key="8">
    <source>
        <dbReference type="SAM" id="MobiDB-lite"/>
    </source>
</evidence>
<dbReference type="AlphaFoldDB" id="A0A9P0GE13"/>
<organism evidence="10 11">
    <name type="scientific">Psylliodes chrysocephalus</name>
    <dbReference type="NCBI Taxonomy" id="3402493"/>
    <lineage>
        <taxon>Eukaryota</taxon>
        <taxon>Metazoa</taxon>
        <taxon>Ecdysozoa</taxon>
        <taxon>Arthropoda</taxon>
        <taxon>Hexapoda</taxon>
        <taxon>Insecta</taxon>
        <taxon>Pterygota</taxon>
        <taxon>Neoptera</taxon>
        <taxon>Endopterygota</taxon>
        <taxon>Coleoptera</taxon>
        <taxon>Polyphaga</taxon>
        <taxon>Cucujiformia</taxon>
        <taxon>Chrysomeloidea</taxon>
        <taxon>Chrysomelidae</taxon>
        <taxon>Galerucinae</taxon>
        <taxon>Alticini</taxon>
        <taxon>Psylliodes</taxon>
    </lineage>
</organism>
<comment type="function">
    <text evidence="5">Required for box C/D snoRNAs accumulation involved in snoRNA processing, snoRNA transport to the nucleolus and ribosome biogenesis.</text>
</comment>
<protein>
    <recommendedName>
        <fullName evidence="9">HIT-type domain-containing protein</fullName>
    </recommendedName>
</protein>
<dbReference type="PANTHER" id="PTHR13483:SF3">
    <property type="entry name" value="BOX C_D SNORNA PROTEIN 1"/>
    <property type="match status" value="1"/>
</dbReference>
<dbReference type="PROSITE" id="PS51083">
    <property type="entry name" value="ZF_HIT"/>
    <property type="match status" value="1"/>
</dbReference>
<keyword evidence="4" id="KW-0862">Zinc</keyword>
<dbReference type="Proteomes" id="UP001153636">
    <property type="component" value="Chromosome 2"/>
</dbReference>
<evidence type="ECO:0000259" key="9">
    <source>
        <dbReference type="PROSITE" id="PS51083"/>
    </source>
</evidence>
<comment type="similarity">
    <text evidence="6">Belongs to the BCD1 family.</text>
</comment>
<dbReference type="SUPFAM" id="SSF144232">
    <property type="entry name" value="HIT/MYND zinc finger-like"/>
    <property type="match status" value="1"/>
</dbReference>
<gene>
    <name evidence="10" type="ORF">PSYICH_LOCUS6760</name>
</gene>
<dbReference type="Pfam" id="PF25790">
    <property type="entry name" value="BCD1"/>
    <property type="match status" value="1"/>
</dbReference>
<dbReference type="EMBL" id="OV651814">
    <property type="protein sequence ID" value="CAH1106027.1"/>
    <property type="molecule type" value="Genomic_DNA"/>
</dbReference>
<keyword evidence="2" id="KW-0479">Metal-binding</keyword>
<dbReference type="GO" id="GO:0048254">
    <property type="term" value="P:snoRNA localization"/>
    <property type="evidence" value="ECO:0007669"/>
    <property type="project" value="TreeGrafter"/>
</dbReference>
<dbReference type="InterPro" id="IPR051639">
    <property type="entry name" value="BCD1"/>
</dbReference>
<evidence type="ECO:0000256" key="4">
    <source>
        <dbReference type="ARBA" id="ARBA00022833"/>
    </source>
</evidence>
<evidence type="ECO:0000256" key="5">
    <source>
        <dbReference type="ARBA" id="ARBA00049598"/>
    </source>
</evidence>
<sequence length="277" mass="31843">MEVDTHIVNNIKSEPSTSSGSGTCSEVLSTKLGLCEVCAYHDGKYTCPRCEVKTCSLKCNKIHKLELECNGERDRTKFIPLNKFTNLDLTSDYRLLEEISRSLETSKKNFGNRWNNIPHGLIKLGNAANSRKIKLKFLPFKFARRKNNTTRFHQKSNQIFWHIEWVFVNADNLKLYDSNILETEKLNSILEKYLTIADESQAEVFQYYQAAGLAGIKLLLKAEQKAGKKFYEIDGNMQLKECLQKKLIIEYPTIHVVLKDHGSGYNIIDSGFWIFIC</sequence>
<dbReference type="GO" id="GO:0000463">
    <property type="term" value="P:maturation of LSU-rRNA from tricistronic rRNA transcript (SSU-rRNA, 5.8S rRNA, LSU-rRNA)"/>
    <property type="evidence" value="ECO:0007669"/>
    <property type="project" value="TreeGrafter"/>
</dbReference>